<protein>
    <recommendedName>
        <fullName evidence="4">DUF5302 domain-containing protein</fullName>
    </recommendedName>
</protein>
<name>A0ABU0YHE0_9PROT</name>
<organism evidence="2 3">
    <name type="scientific">Dongia sedimenti</name>
    <dbReference type="NCBI Taxonomy" id="3064282"/>
    <lineage>
        <taxon>Bacteria</taxon>
        <taxon>Pseudomonadati</taxon>
        <taxon>Pseudomonadota</taxon>
        <taxon>Alphaproteobacteria</taxon>
        <taxon>Rhodospirillales</taxon>
        <taxon>Dongiaceae</taxon>
        <taxon>Dongia</taxon>
    </lineage>
</organism>
<reference evidence="3" key="1">
    <citation type="submission" date="2023-08" db="EMBL/GenBank/DDBJ databases">
        <title>Rhodospirillaceae gen. nov., a novel taxon isolated from the Yangtze River Yuezi River estuary sludge.</title>
        <authorList>
            <person name="Ruan L."/>
        </authorList>
    </citation>
    <scope>NUCLEOTIDE SEQUENCE [LARGE SCALE GENOMIC DNA]</scope>
    <source>
        <strain evidence="3">R-7</strain>
    </source>
</reference>
<feature type="compositionally biased region" description="Polar residues" evidence="1">
    <location>
        <begin position="60"/>
        <end position="79"/>
    </location>
</feature>
<gene>
    <name evidence="2" type="ORF">Q8A70_05670</name>
</gene>
<feature type="region of interest" description="Disordered" evidence="1">
    <location>
        <begin position="1"/>
        <end position="79"/>
    </location>
</feature>
<dbReference type="Proteomes" id="UP001230156">
    <property type="component" value="Unassembled WGS sequence"/>
</dbReference>
<dbReference type="EMBL" id="JAUYVI010000002">
    <property type="protein sequence ID" value="MDQ7247141.1"/>
    <property type="molecule type" value="Genomic_DNA"/>
</dbReference>
<evidence type="ECO:0008006" key="4">
    <source>
        <dbReference type="Google" id="ProtNLM"/>
    </source>
</evidence>
<keyword evidence="3" id="KW-1185">Reference proteome</keyword>
<evidence type="ECO:0000313" key="3">
    <source>
        <dbReference type="Proteomes" id="UP001230156"/>
    </source>
</evidence>
<proteinExistence type="predicted"/>
<evidence type="ECO:0000256" key="1">
    <source>
        <dbReference type="SAM" id="MobiDB-lite"/>
    </source>
</evidence>
<accession>A0ABU0YHE0</accession>
<feature type="compositionally biased region" description="Basic and acidic residues" evidence="1">
    <location>
        <begin position="1"/>
        <end position="15"/>
    </location>
</feature>
<comment type="caution">
    <text evidence="2">The sequence shown here is derived from an EMBL/GenBank/DDBJ whole genome shotgun (WGS) entry which is preliminary data.</text>
</comment>
<evidence type="ECO:0000313" key="2">
    <source>
        <dbReference type="EMBL" id="MDQ7247141.1"/>
    </source>
</evidence>
<sequence length="79" mass="8439">MATKSGDVEKFKHAIEQQNSVERAPGGPAKHKRDAAEAEAAHHGLGALEKHSKGRPKQDAASQKATTKKSPQSARSQSR</sequence>
<dbReference type="RefSeq" id="WP_379954545.1">
    <property type="nucleotide sequence ID" value="NZ_JAUYVI010000002.1"/>
</dbReference>